<dbReference type="RefSeq" id="WP_152716926.1">
    <property type="nucleotide sequence ID" value="NZ_VOSJ01000330.1"/>
</dbReference>
<dbReference type="Proteomes" id="UP000403266">
    <property type="component" value="Unassembled WGS sequence"/>
</dbReference>
<name>A0A5N7MST3_9HYPH</name>
<comment type="caution">
    <text evidence="2">The sequence shown here is derived from an EMBL/GenBank/DDBJ whole genome shotgun (WGS) entry which is preliminary data.</text>
</comment>
<feature type="domain" description="DUF6894" evidence="1">
    <location>
        <begin position="2"/>
        <end position="70"/>
    </location>
</feature>
<proteinExistence type="predicted"/>
<dbReference type="Pfam" id="PF21834">
    <property type="entry name" value="DUF6894"/>
    <property type="match status" value="1"/>
</dbReference>
<dbReference type="AlphaFoldDB" id="A0A5N7MST3"/>
<evidence type="ECO:0000259" key="1">
    <source>
        <dbReference type="Pfam" id="PF21834"/>
    </source>
</evidence>
<gene>
    <name evidence="2" type="ORF">FS320_34665</name>
</gene>
<protein>
    <recommendedName>
        <fullName evidence="1">DUF6894 domain-containing protein</fullName>
    </recommendedName>
</protein>
<dbReference type="InterPro" id="IPR054189">
    <property type="entry name" value="DUF6894"/>
</dbReference>
<organism evidence="2 3">
    <name type="scientific">Microvirga tunisiensis</name>
    <dbReference type="NCBI Taxonomy" id="2108360"/>
    <lineage>
        <taxon>Bacteria</taxon>
        <taxon>Pseudomonadati</taxon>
        <taxon>Pseudomonadota</taxon>
        <taxon>Alphaproteobacteria</taxon>
        <taxon>Hyphomicrobiales</taxon>
        <taxon>Methylobacteriaceae</taxon>
        <taxon>Microvirga</taxon>
    </lineage>
</organism>
<dbReference type="EMBL" id="VOSK01000304">
    <property type="protein sequence ID" value="MPR30062.1"/>
    <property type="molecule type" value="Genomic_DNA"/>
</dbReference>
<keyword evidence="3" id="KW-1185">Reference proteome</keyword>
<accession>A0A5N7MST3</accession>
<sequence>MRCYFHLVNSHEELIDDEGVEVSNLESAKTQALTAVNELRREYGGVIEDWSGWHLNIVCPEGTLLHSFPLATALH</sequence>
<evidence type="ECO:0000313" key="3">
    <source>
        <dbReference type="Proteomes" id="UP000403266"/>
    </source>
</evidence>
<evidence type="ECO:0000313" key="2">
    <source>
        <dbReference type="EMBL" id="MPR30062.1"/>
    </source>
</evidence>
<reference evidence="2 3" key="1">
    <citation type="journal article" date="2019" name="Syst. Appl. Microbiol.">
        <title>Microvirga tunisiensis sp. nov., a root nodule symbiotic bacterium isolated from Lupinus micranthus and L. luteus grown in Northern Tunisia.</title>
        <authorList>
            <person name="Msaddak A."/>
            <person name="Rejili M."/>
            <person name="Duran D."/>
            <person name="Mars M."/>
            <person name="Palacios J.M."/>
            <person name="Ruiz-Argueso T."/>
            <person name="Rey L."/>
            <person name="Imperial J."/>
        </authorList>
    </citation>
    <scope>NUCLEOTIDE SEQUENCE [LARGE SCALE GENOMIC DNA]</scope>
    <source>
        <strain evidence="2 3">Lmie10</strain>
    </source>
</reference>